<dbReference type="InterPro" id="IPR036774">
    <property type="entry name" value="ERV/ALR_sulphydryl_oxid_sf"/>
</dbReference>
<evidence type="ECO:0000256" key="1">
    <source>
        <dbReference type="ARBA" id="ARBA00001974"/>
    </source>
</evidence>
<dbReference type="Pfam" id="PF00085">
    <property type="entry name" value="Thioredoxin"/>
    <property type="match status" value="1"/>
</dbReference>
<dbReference type="InterPro" id="IPR017905">
    <property type="entry name" value="ERV/ALR_sulphydryl_oxidase"/>
</dbReference>
<protein>
    <recommendedName>
        <fullName evidence="10">Sulfhydryl oxidase</fullName>
        <ecNumber evidence="10">1.8.3.2</ecNumber>
    </recommendedName>
</protein>
<dbReference type="CDD" id="cd02992">
    <property type="entry name" value="PDI_a_QSOX"/>
    <property type="match status" value="1"/>
</dbReference>
<dbReference type="InterPro" id="IPR036249">
    <property type="entry name" value="Thioredoxin-like_sf"/>
</dbReference>
<dbReference type="Pfam" id="PF18108">
    <property type="entry name" value="QSOX_Trx1"/>
    <property type="match status" value="1"/>
</dbReference>
<keyword evidence="6 10" id="KW-0560">Oxidoreductase</keyword>
<keyword evidence="14" id="KW-1185">Reference proteome</keyword>
<evidence type="ECO:0000256" key="9">
    <source>
        <dbReference type="ARBA" id="ARBA00048864"/>
    </source>
</evidence>
<feature type="domain" description="ERV/ALR sulfhydryl oxidase" evidence="12">
    <location>
        <begin position="423"/>
        <end position="532"/>
    </location>
</feature>
<dbReference type="RefSeq" id="XP_070655677.1">
    <property type="nucleotide sequence ID" value="XM_070799576.1"/>
</dbReference>
<evidence type="ECO:0000256" key="11">
    <source>
        <dbReference type="SAM" id="MobiDB-lite"/>
    </source>
</evidence>
<comment type="similarity">
    <text evidence="2 10">Belongs to the quiescin-sulfhydryl oxidase (QSOX) family.</text>
</comment>
<dbReference type="SUPFAM" id="SSF69000">
    <property type="entry name" value="FAD-dependent thiol oxidase"/>
    <property type="match status" value="1"/>
</dbReference>
<dbReference type="PROSITE" id="PS51324">
    <property type="entry name" value="ERV_ALR"/>
    <property type="match status" value="1"/>
</dbReference>
<dbReference type="Gene3D" id="1.20.120.1960">
    <property type="entry name" value="QSOX sulfhydryl oxidase domain"/>
    <property type="match status" value="1"/>
</dbReference>
<feature type="domain" description="Thioredoxin" evidence="13">
    <location>
        <begin position="36"/>
        <end position="180"/>
    </location>
</feature>
<dbReference type="EC" id="1.8.3.2" evidence="10"/>
<dbReference type="InterPro" id="IPR042568">
    <property type="entry name" value="QSOX_FAD-bd_sf"/>
</dbReference>
<feature type="transmembrane region" description="Helical" evidence="10">
    <location>
        <begin position="666"/>
        <end position="683"/>
    </location>
</feature>
<feature type="region of interest" description="Disordered" evidence="11">
    <location>
        <begin position="571"/>
        <end position="622"/>
    </location>
</feature>
<evidence type="ECO:0000256" key="8">
    <source>
        <dbReference type="ARBA" id="ARBA00023180"/>
    </source>
</evidence>
<keyword evidence="8" id="KW-0325">Glycoprotein</keyword>
<sequence>MAAARTAASAARSPGAPAAAAAARTRRPPSARPARLPPLLVLLAAAAGPGAGGAARLYRAGEDAVWVLDSGSVRGATANSSAAWLVQFYSSWCGHCIGYAPTWRALAADVRDWAAAIRVAALDCAEEKNQEVCRAYDIHFYPTFRYFKAFTKDFTTGENFKGPDRELQTVRRTMINFLQNHTDGNRPPACPSLDPIRPSDILSLIDKRGDRYVAVLLEDDSSYVGREVILDLIPYESIEVRRALGSDTAFLQKLGVPSLPSCYLIYPNGSHGPVTVGKPLRSFFSSYLRSLPGVRKKPGSLPGRPSREESSEAVVWRDFDRSKLYTADLESGLHHLLRVELAAHRSLAGAELKTLKDFITVLAKLFPGRPPVRKLLEMLQEWLASLPLDRIPYDAVLDLVNNKMRISGIFLTNHIKWVGCQGSRPELRGYSCSLWKLFHTLTVGAGTHPKALDGTGLEDDPQAVLQTIRRYVHVFFGCKECGEHFEEMAKESIDSVKTPDQAILWLWKKHNLVNSRLAGHPSEDPKFPKVPWPSPDLCPACHEEIKGLGTWNEGQVLLFLKQHYGRDNLVDTHSADLGGPGEGAPAPGEKQEGSQAPPEQPPADHGAESLRPPSLLPPRARLSERSQPGLDLLLRSRAGGEGRRGAEAAAAFLGMGFSSLDMSLCVVLYVASSLFLMVMYFFFRVRSKRWKVKHHHPSV</sequence>
<evidence type="ECO:0000256" key="4">
    <source>
        <dbReference type="ARBA" id="ARBA00022729"/>
    </source>
</evidence>
<feature type="region of interest" description="Disordered" evidence="11">
    <location>
        <begin position="1"/>
        <end position="33"/>
    </location>
</feature>
<dbReference type="PANTHER" id="PTHR22897">
    <property type="entry name" value="QUIESCIN Q6-RELATED SULFHYDRYL OXIDASE"/>
    <property type="match status" value="1"/>
</dbReference>
<evidence type="ECO:0000256" key="7">
    <source>
        <dbReference type="ARBA" id="ARBA00023157"/>
    </source>
</evidence>
<dbReference type="InterPro" id="IPR013766">
    <property type="entry name" value="Thioredoxin_domain"/>
</dbReference>
<keyword evidence="10" id="KW-0812">Transmembrane</keyword>
<feature type="compositionally biased region" description="Low complexity" evidence="11">
    <location>
        <begin position="1"/>
        <end position="23"/>
    </location>
</feature>
<dbReference type="InterPro" id="IPR041269">
    <property type="entry name" value="QSOX_Trx1"/>
</dbReference>
<dbReference type="InterPro" id="IPR040986">
    <property type="entry name" value="QSOX_FAD-bd_dom"/>
</dbReference>
<reference evidence="15" key="1">
    <citation type="submission" date="2025-08" db="UniProtKB">
        <authorList>
            <consortium name="RefSeq"/>
        </authorList>
    </citation>
    <scope>IDENTIFICATION</scope>
    <source>
        <tissue evidence="15">Blood</tissue>
    </source>
</reference>
<dbReference type="InterPro" id="IPR039798">
    <property type="entry name" value="Sulfhydryl_oxidase"/>
</dbReference>
<keyword evidence="7" id="KW-1015">Disulfide bond</keyword>
<dbReference type="Gene3D" id="1.20.120.310">
    <property type="entry name" value="ERV/ALR sulfhydryl oxidase domain"/>
    <property type="match status" value="1"/>
</dbReference>
<keyword evidence="3 10" id="KW-0285">Flavoprotein</keyword>
<dbReference type="GeneID" id="109565678"/>
<comment type="cofactor">
    <cofactor evidence="1 10">
        <name>FAD</name>
        <dbReference type="ChEBI" id="CHEBI:57692"/>
    </cofactor>
</comment>
<name>A0ABM4T6K2_BOSIN</name>
<dbReference type="Pfam" id="PF18371">
    <property type="entry name" value="FAD_SOX"/>
    <property type="match status" value="1"/>
</dbReference>
<organism evidence="14 15">
    <name type="scientific">Bos indicus</name>
    <name type="common">Zebu</name>
    <dbReference type="NCBI Taxonomy" id="9915"/>
    <lineage>
        <taxon>Eukaryota</taxon>
        <taxon>Metazoa</taxon>
        <taxon>Chordata</taxon>
        <taxon>Craniata</taxon>
        <taxon>Vertebrata</taxon>
        <taxon>Euteleostomi</taxon>
        <taxon>Mammalia</taxon>
        <taxon>Eutheria</taxon>
        <taxon>Laurasiatheria</taxon>
        <taxon>Artiodactyla</taxon>
        <taxon>Ruminantia</taxon>
        <taxon>Pecora</taxon>
        <taxon>Bovidae</taxon>
        <taxon>Bovinae</taxon>
        <taxon>Bos</taxon>
    </lineage>
</organism>
<evidence type="ECO:0000256" key="10">
    <source>
        <dbReference type="RuleBase" id="RU371123"/>
    </source>
</evidence>
<evidence type="ECO:0000259" key="13">
    <source>
        <dbReference type="PROSITE" id="PS51352"/>
    </source>
</evidence>
<accession>A0ABM4T6K2</accession>
<comment type="catalytic activity">
    <reaction evidence="9 10">
        <text>2 R'C(R)SH + O2 = R'C(R)S-S(R)CR' + H2O2</text>
        <dbReference type="Rhea" id="RHEA:17357"/>
        <dbReference type="ChEBI" id="CHEBI:15379"/>
        <dbReference type="ChEBI" id="CHEBI:16240"/>
        <dbReference type="ChEBI" id="CHEBI:16520"/>
        <dbReference type="ChEBI" id="CHEBI:17412"/>
        <dbReference type="EC" id="1.8.3.2"/>
    </reaction>
</comment>
<feature type="compositionally biased region" description="Low complexity" evidence="11">
    <location>
        <begin position="609"/>
        <end position="620"/>
    </location>
</feature>
<dbReference type="Proteomes" id="UP001652663">
    <property type="component" value="Chromosome 11"/>
</dbReference>
<evidence type="ECO:0000256" key="5">
    <source>
        <dbReference type="ARBA" id="ARBA00022827"/>
    </source>
</evidence>
<dbReference type="PROSITE" id="PS51352">
    <property type="entry name" value="THIOREDOXIN_2"/>
    <property type="match status" value="1"/>
</dbReference>
<keyword evidence="5 10" id="KW-0274">FAD</keyword>
<dbReference type="SUPFAM" id="SSF52833">
    <property type="entry name" value="Thioredoxin-like"/>
    <property type="match status" value="1"/>
</dbReference>
<evidence type="ECO:0000313" key="15">
    <source>
        <dbReference type="RefSeq" id="XP_070655677.1"/>
    </source>
</evidence>
<keyword evidence="4" id="KW-0732">Signal</keyword>
<evidence type="ECO:0000313" key="14">
    <source>
        <dbReference type="Proteomes" id="UP001652663"/>
    </source>
</evidence>
<evidence type="ECO:0000256" key="6">
    <source>
        <dbReference type="ARBA" id="ARBA00023002"/>
    </source>
</evidence>
<keyword evidence="10" id="KW-0472">Membrane</keyword>
<dbReference type="Pfam" id="PF04777">
    <property type="entry name" value="Evr1_Alr"/>
    <property type="match status" value="1"/>
</dbReference>
<comment type="function">
    <text evidence="10">Catalyzes the oxidation of sulfhydryl groups in peptide and protein thiols to disulfides with the reduction of oxygen to hydrogen peroxide.</text>
</comment>
<evidence type="ECO:0000256" key="3">
    <source>
        <dbReference type="ARBA" id="ARBA00022630"/>
    </source>
</evidence>
<evidence type="ECO:0000256" key="2">
    <source>
        <dbReference type="ARBA" id="ARBA00006041"/>
    </source>
</evidence>
<keyword evidence="10" id="KW-1133">Transmembrane helix</keyword>
<evidence type="ECO:0000259" key="12">
    <source>
        <dbReference type="PROSITE" id="PS51324"/>
    </source>
</evidence>
<dbReference type="Gene3D" id="3.40.30.10">
    <property type="entry name" value="Glutaredoxin"/>
    <property type="match status" value="2"/>
</dbReference>
<dbReference type="PANTHER" id="PTHR22897:SF7">
    <property type="entry name" value="SULFHYDRYL OXIDASE 2"/>
    <property type="match status" value="1"/>
</dbReference>
<proteinExistence type="inferred from homology"/>
<gene>
    <name evidence="15" type="primary">QSOX2</name>
</gene>